<sequence>MKIRHLIAILFFVVLIAAGSIYANSKDRAEGVKFEDTYPENVLDAYYKKLSTRDGGSVDEVLMPPSKYKTWILYDRLNSKKARITGKMFKNLKDMKIKSIEKIKVKEDLVEFPRKNNKVDVFSPEDTCIFKVKYDIEYFRTDDKTAMYSEFYNKTYKDTKRNKQTDQVEKVWLVKIDDGSWKIAKFAQKNSI</sequence>
<reference evidence="1 2" key="1">
    <citation type="submission" date="2016-02" db="EMBL/GenBank/DDBJ databases">
        <authorList>
            <person name="Wen L."/>
            <person name="He K."/>
            <person name="Yang H."/>
        </authorList>
    </citation>
    <scope>NUCLEOTIDE SEQUENCE [LARGE SCALE GENOMIC DNA]</scope>
    <source>
        <strain evidence="1 2">MJR8628A</strain>
    </source>
</reference>
<dbReference type="STRING" id="1261.HMPREF3195_01238"/>
<evidence type="ECO:0000313" key="1">
    <source>
        <dbReference type="EMBL" id="KXI11745.1"/>
    </source>
</evidence>
<dbReference type="AlphaFoldDB" id="A0A135YQQ7"/>
<protein>
    <recommendedName>
        <fullName evidence="3">DUF4829 domain-containing protein</fullName>
    </recommendedName>
</protein>
<evidence type="ECO:0000313" key="2">
    <source>
        <dbReference type="Proteomes" id="UP000070326"/>
    </source>
</evidence>
<organism evidence="1 2">
    <name type="scientific">Peptostreptococcus anaerobius</name>
    <dbReference type="NCBI Taxonomy" id="1261"/>
    <lineage>
        <taxon>Bacteria</taxon>
        <taxon>Bacillati</taxon>
        <taxon>Bacillota</taxon>
        <taxon>Clostridia</taxon>
        <taxon>Peptostreptococcales</taxon>
        <taxon>Peptostreptococcaceae</taxon>
        <taxon>Peptostreptococcus</taxon>
    </lineage>
</organism>
<evidence type="ECO:0008006" key="3">
    <source>
        <dbReference type="Google" id="ProtNLM"/>
    </source>
</evidence>
<dbReference type="EMBL" id="LSQZ01000064">
    <property type="protein sequence ID" value="KXI11745.1"/>
    <property type="molecule type" value="Genomic_DNA"/>
</dbReference>
<gene>
    <name evidence="1" type="ORF">HMPREF3195_01238</name>
</gene>
<dbReference type="Proteomes" id="UP000070326">
    <property type="component" value="Unassembled WGS sequence"/>
</dbReference>
<dbReference type="PATRIC" id="fig|1261.3.peg.1754"/>
<comment type="caution">
    <text evidence="1">The sequence shown here is derived from an EMBL/GenBank/DDBJ whole genome shotgun (WGS) entry which is preliminary data.</text>
</comment>
<dbReference type="RefSeq" id="WP_060917082.1">
    <property type="nucleotide sequence ID" value="NZ_JAQMMT010000002.1"/>
</dbReference>
<name>A0A135YQQ7_9FIRM</name>
<proteinExistence type="predicted"/>
<accession>A0A135YQQ7</accession>